<feature type="region of interest" description="Disordered" evidence="1">
    <location>
        <begin position="1"/>
        <end position="56"/>
    </location>
</feature>
<evidence type="ECO:0000313" key="2">
    <source>
        <dbReference type="EnsemblPlants" id="LPERR11G12060.3"/>
    </source>
</evidence>
<keyword evidence="3" id="KW-1185">Reference proteome</keyword>
<sequence>MSLAPNTRSTPPPHARCPVLAEPTADTSPDRRLAIARDLDAPTHSPHPPPSRGVAVDHFISRRRRFILLLRLLHPSSPSVPAWHSPPSRRRSSSSTPRPNADEALPPSTLCPDAPPIPVVASLHRP</sequence>
<reference evidence="2 3" key="1">
    <citation type="submission" date="2012-08" db="EMBL/GenBank/DDBJ databases">
        <title>Oryza genome evolution.</title>
        <authorList>
            <person name="Wing R.A."/>
        </authorList>
    </citation>
    <scope>NUCLEOTIDE SEQUENCE</scope>
</reference>
<dbReference type="Gramene" id="LPERR11G12060.2">
    <property type="protein sequence ID" value="LPERR11G12060.2"/>
    <property type="gene ID" value="LPERR11G12060"/>
</dbReference>
<dbReference type="AlphaFoldDB" id="A0A0D9XSJ9"/>
<evidence type="ECO:0000313" key="3">
    <source>
        <dbReference type="Proteomes" id="UP000032180"/>
    </source>
</evidence>
<proteinExistence type="predicted"/>
<dbReference type="EnsemblPlants" id="LPERR11G12060.2">
    <property type="protein sequence ID" value="LPERR11G12060.2"/>
    <property type="gene ID" value="LPERR11G12060"/>
</dbReference>
<feature type="region of interest" description="Disordered" evidence="1">
    <location>
        <begin position="76"/>
        <end position="126"/>
    </location>
</feature>
<reference evidence="2" key="3">
    <citation type="submission" date="2015-04" db="UniProtKB">
        <authorList>
            <consortium name="EnsemblPlants"/>
        </authorList>
    </citation>
    <scope>IDENTIFICATION</scope>
</reference>
<accession>A0A0D9XSJ9</accession>
<evidence type="ECO:0000256" key="1">
    <source>
        <dbReference type="SAM" id="MobiDB-lite"/>
    </source>
</evidence>
<dbReference type="HOGENOM" id="CLU_1984782_0_0_1"/>
<dbReference type="EnsemblPlants" id="LPERR11G12060.3">
    <property type="protein sequence ID" value="LPERR11G12060.3"/>
    <property type="gene ID" value="LPERR11G12060"/>
</dbReference>
<protein>
    <submittedName>
        <fullName evidence="2">Uncharacterized protein</fullName>
    </submittedName>
</protein>
<dbReference type="Gramene" id="LPERR11G12060.3">
    <property type="protein sequence ID" value="LPERR11G12060.3"/>
    <property type="gene ID" value="LPERR11G12060"/>
</dbReference>
<dbReference type="Gramene" id="LPERR11G12060.1">
    <property type="protein sequence ID" value="LPERR11G12060.1"/>
    <property type="gene ID" value="LPERR11G12060"/>
</dbReference>
<name>A0A0D9XSJ9_9ORYZ</name>
<organism evidence="2 3">
    <name type="scientific">Leersia perrieri</name>
    <dbReference type="NCBI Taxonomy" id="77586"/>
    <lineage>
        <taxon>Eukaryota</taxon>
        <taxon>Viridiplantae</taxon>
        <taxon>Streptophyta</taxon>
        <taxon>Embryophyta</taxon>
        <taxon>Tracheophyta</taxon>
        <taxon>Spermatophyta</taxon>
        <taxon>Magnoliopsida</taxon>
        <taxon>Liliopsida</taxon>
        <taxon>Poales</taxon>
        <taxon>Poaceae</taxon>
        <taxon>BOP clade</taxon>
        <taxon>Oryzoideae</taxon>
        <taxon>Oryzeae</taxon>
        <taxon>Oryzinae</taxon>
        <taxon>Leersia</taxon>
    </lineage>
</organism>
<dbReference type="Proteomes" id="UP000032180">
    <property type="component" value="Chromosome 11"/>
</dbReference>
<reference evidence="2 3" key="2">
    <citation type="submission" date="2013-12" db="EMBL/GenBank/DDBJ databases">
        <authorList>
            <person name="Yu Y."/>
            <person name="Lee S."/>
            <person name="de Baynast K."/>
            <person name="Wissotski M."/>
            <person name="Liu L."/>
            <person name="Talag J."/>
            <person name="Goicoechea J."/>
            <person name="Angelova A."/>
            <person name="Jetty R."/>
            <person name="Kudrna D."/>
            <person name="Golser W."/>
            <person name="Rivera L."/>
            <person name="Zhang J."/>
            <person name="Wing R."/>
        </authorList>
    </citation>
    <scope>NUCLEOTIDE SEQUENCE</scope>
</reference>
<dbReference type="EnsemblPlants" id="LPERR11G12060.1">
    <property type="protein sequence ID" value="LPERR11G12060.1"/>
    <property type="gene ID" value="LPERR11G12060"/>
</dbReference>
<feature type="compositionally biased region" description="Basic and acidic residues" evidence="1">
    <location>
        <begin position="28"/>
        <end position="41"/>
    </location>
</feature>